<dbReference type="Gene3D" id="1.10.1370.30">
    <property type="match status" value="1"/>
</dbReference>
<evidence type="ECO:0000256" key="1">
    <source>
        <dbReference type="PIRNR" id="PIRNR006615"/>
    </source>
</evidence>
<evidence type="ECO:0000313" key="3">
    <source>
        <dbReference type="Proteomes" id="UP000501408"/>
    </source>
</evidence>
<dbReference type="Pfam" id="PF02074">
    <property type="entry name" value="Peptidase_M32"/>
    <property type="match status" value="1"/>
</dbReference>
<dbReference type="PANTHER" id="PTHR34217">
    <property type="entry name" value="METAL-DEPENDENT CARBOXYPEPTIDASE"/>
    <property type="match status" value="1"/>
</dbReference>
<comment type="function">
    <text evidence="1">Broad specificity carboxypetidase that releases amino acids sequentially from the C-terminus, including neutral, aromatic, polar and basic residues.</text>
</comment>
<comment type="catalytic activity">
    <reaction evidence="1">
        <text>Release of a C-terminal amino acid with broad specificity, except for -Pro.</text>
        <dbReference type="EC" id="3.4.17.19"/>
    </reaction>
</comment>
<dbReference type="PANTHER" id="PTHR34217:SF1">
    <property type="entry name" value="CARBOXYPEPTIDASE 1"/>
    <property type="match status" value="1"/>
</dbReference>
<dbReference type="SUPFAM" id="SSF55486">
    <property type="entry name" value="Metalloproteases ('zincins'), catalytic domain"/>
    <property type="match status" value="1"/>
</dbReference>
<comment type="similarity">
    <text evidence="1">Belongs to the peptidase M32 family.</text>
</comment>
<reference evidence="2 3" key="1">
    <citation type="submission" date="2020-03" db="EMBL/GenBank/DDBJ databases">
        <title>Genome mining reveals the biosynthetic pathways of PHA and ectoines of the halophilic strain Salinivibrio costicola M318 isolated from fermented shrimp paste.</title>
        <authorList>
            <person name="Doan T.V."/>
            <person name="Tran L.T."/>
            <person name="Trieu T.A."/>
            <person name="Nguyen Q.V."/>
            <person name="Quach T.N."/>
            <person name="Phi T.Q."/>
            <person name="Kumar S."/>
        </authorList>
    </citation>
    <scope>NUCLEOTIDE SEQUENCE [LARGE SCALE GENOMIC DNA]</scope>
    <source>
        <strain evidence="2 3">M318</strain>
    </source>
</reference>
<accession>A0ABX6K7T1</accession>
<gene>
    <name evidence="2" type="ORF">HBA18_07240</name>
</gene>
<name>A0ABX6K7T1_SALCS</name>
<keyword evidence="3" id="KW-1185">Reference proteome</keyword>
<dbReference type="Proteomes" id="UP000501408">
    <property type="component" value="Chromosome 1"/>
</dbReference>
<dbReference type="EMBL" id="CP050266">
    <property type="protein sequence ID" value="QIR06186.1"/>
    <property type="molecule type" value="Genomic_DNA"/>
</dbReference>
<dbReference type="RefSeq" id="WP_167314420.1">
    <property type="nucleotide sequence ID" value="NZ_CP050266.1"/>
</dbReference>
<sequence>MEQLDKLEAHFKRLSHFQHLAAICGWDQATMMPSGSSQARADAMAELALYTHQQLTTHELHDWFSALDEQQDRLNDAQRASFREMKRQWQHASVLPDTLVKAKSLAGAKCEHAWRQQRQNNDWDGFAKNLKEVVALAREEAHIRADQKNCSPYDALLDLYEPDMTADRIDEVFGELKTWLPDTIQAVVDKQSQQTTRLPDGPFAEAQQKALGEKMMALLGFDFEHGRLDVSTHPFCGGVPTDVRITTRYDEQDFTSALMGVIHETGHARYEQGLPKHLAGLPVGKARSMGVHESQSLFCEMQLARSEAFATLICQHAKQAFNRQDDPAFHVDNFHRVLTRVSPGYIRVDADEVTYPAHIMLRYDIERDLISGKMDVDHIPDRWDHAMQQYLGLSTAGNYKNGCMQDIHWTDGSFGYFPTYTLGALYAAQLMQTMRQQMDVDGIIASGNVSPIFDWLSQHIWQRASTTSTDNLLKDATGETLNPTHFRDYIQGRYL</sequence>
<dbReference type="PIRSF" id="PIRSF006615">
    <property type="entry name" value="Zn_crbxpep_Taq"/>
    <property type="match status" value="1"/>
</dbReference>
<keyword evidence="1" id="KW-0645">Protease</keyword>
<keyword evidence="1" id="KW-0378">Hydrolase</keyword>
<dbReference type="InterPro" id="IPR001333">
    <property type="entry name" value="Peptidase_M32_Taq"/>
</dbReference>
<proteinExistence type="inferred from homology"/>
<keyword evidence="1 2" id="KW-0121">Carboxypeptidase</keyword>
<dbReference type="PRINTS" id="PR00998">
    <property type="entry name" value="CRBOXYPTASET"/>
</dbReference>
<protein>
    <recommendedName>
        <fullName evidence="1">Metal-dependent carboxypeptidase</fullName>
        <ecNumber evidence="1">3.4.17.19</ecNumber>
    </recommendedName>
</protein>
<dbReference type="EC" id="3.4.17.19" evidence="1"/>
<dbReference type="PROSITE" id="PS52034">
    <property type="entry name" value="PEPTIDASE_M32"/>
    <property type="match status" value="1"/>
</dbReference>
<keyword evidence="1" id="KW-0479">Metal-binding</keyword>
<dbReference type="CDD" id="cd06460">
    <property type="entry name" value="M32_Taq"/>
    <property type="match status" value="1"/>
</dbReference>
<keyword evidence="1" id="KW-0482">Metalloprotease</keyword>
<organism evidence="2 3">
    <name type="scientific">Salinivibrio costicola</name>
    <name type="common">Vibrio costicola</name>
    <dbReference type="NCBI Taxonomy" id="51367"/>
    <lineage>
        <taxon>Bacteria</taxon>
        <taxon>Pseudomonadati</taxon>
        <taxon>Pseudomonadota</taxon>
        <taxon>Gammaproteobacteria</taxon>
        <taxon>Vibrionales</taxon>
        <taxon>Vibrionaceae</taxon>
        <taxon>Salinivibrio</taxon>
    </lineage>
</organism>
<dbReference type="GO" id="GO:0004180">
    <property type="term" value="F:carboxypeptidase activity"/>
    <property type="evidence" value="ECO:0007669"/>
    <property type="project" value="UniProtKB-KW"/>
</dbReference>
<evidence type="ECO:0000313" key="2">
    <source>
        <dbReference type="EMBL" id="QIR06186.1"/>
    </source>
</evidence>